<dbReference type="Proteomes" id="UP000241890">
    <property type="component" value="Unassembled WGS sequence"/>
</dbReference>
<evidence type="ECO:0000313" key="8">
    <source>
        <dbReference type="EMBL" id="GBG32442.1"/>
    </source>
</evidence>
<evidence type="ECO:0000256" key="1">
    <source>
        <dbReference type="ARBA" id="ARBA00001947"/>
    </source>
</evidence>
<dbReference type="PANTHER" id="PTHR15162">
    <property type="entry name" value="ASPARTOACYLASE"/>
    <property type="match status" value="1"/>
</dbReference>
<evidence type="ECO:0000256" key="5">
    <source>
        <dbReference type="ARBA" id="ARBA00022833"/>
    </source>
</evidence>
<evidence type="ECO:0000259" key="6">
    <source>
        <dbReference type="Pfam" id="PF04952"/>
    </source>
</evidence>
<sequence>MAQQKREAQAEGGAEGGEAEMAAAAVQRLVAKRAKTAAAVKTVAILGGTHGNELAGPALVHYFQSEPALVARPTFETQCVLSNLKAIEANRRYIDTDMNRCFDFAALSTSEKTPEAERNAEQQRSLELNELLGPKFSEEPKTDLILDLHNTTSNTGVLLCLHKEDSFARELAAYVRQQDSQVCATFWPQDDPPFLPTVSRSGMTFEVGPLPHSTMRAAVFEHSKKLLLHALDYVELHNQHAAGGETASSLERITVKMPVAERVAAVDYPRGENNRLTAFIHPDLQGISELRPGGSISHGSPIFQTEAGDTVALDVEQYDLPKDEVFFPMFVNEAAYYEKGVAFFLTRVTEHEVSILAKKQDA</sequence>
<dbReference type="NCBIfam" id="NF002601">
    <property type="entry name" value="PRK02259.1"/>
    <property type="match status" value="1"/>
</dbReference>
<evidence type="ECO:0000256" key="3">
    <source>
        <dbReference type="ARBA" id="ARBA00022723"/>
    </source>
</evidence>
<dbReference type="InterPro" id="IPR007036">
    <property type="entry name" value="Aste_AspA_hybrid_dom"/>
</dbReference>
<evidence type="ECO:0000256" key="4">
    <source>
        <dbReference type="ARBA" id="ARBA00022801"/>
    </source>
</evidence>
<dbReference type="OrthoDB" id="8300214at2759"/>
<dbReference type="InParanoid" id="A0A2R5GNG4"/>
<dbReference type="GO" id="GO:0016788">
    <property type="term" value="F:hydrolase activity, acting on ester bonds"/>
    <property type="evidence" value="ECO:0007669"/>
    <property type="project" value="InterPro"/>
</dbReference>
<dbReference type="HAMAP" id="MF_00704">
    <property type="entry name" value="Aspartoacylase"/>
    <property type="match status" value="1"/>
</dbReference>
<dbReference type="SUPFAM" id="SSF53187">
    <property type="entry name" value="Zn-dependent exopeptidases"/>
    <property type="match status" value="1"/>
</dbReference>
<dbReference type="Gene3D" id="3.40.630.10">
    <property type="entry name" value="Zn peptidases"/>
    <property type="match status" value="1"/>
</dbReference>
<comment type="cofactor">
    <cofactor evidence="1">
        <name>Zn(2+)</name>
        <dbReference type="ChEBI" id="CHEBI:29105"/>
    </cofactor>
</comment>
<feature type="domain" description="AstE/AspA barrel-sandwich hybrid" evidence="6">
    <location>
        <begin position="296"/>
        <end position="347"/>
    </location>
</feature>
<comment type="similarity">
    <text evidence="2">Belongs to the AspA/AstE family. Aspartoacylase subfamily.</text>
</comment>
<proteinExistence type="inferred from homology"/>
<dbReference type="InterPro" id="IPR050178">
    <property type="entry name" value="AspA/AstE_fam"/>
</dbReference>
<dbReference type="GO" id="GO:0016811">
    <property type="term" value="F:hydrolase activity, acting on carbon-nitrogen (but not peptide) bonds, in linear amides"/>
    <property type="evidence" value="ECO:0007669"/>
    <property type="project" value="InterPro"/>
</dbReference>
<dbReference type="CDD" id="cd06909">
    <property type="entry name" value="M14_ASPA"/>
    <property type="match status" value="1"/>
</dbReference>
<keyword evidence="3" id="KW-0479">Metal-binding</keyword>
<comment type="caution">
    <text evidence="8">The sequence shown here is derived from an EMBL/GenBank/DDBJ whole genome shotgun (WGS) entry which is preliminary data.</text>
</comment>
<accession>A0A2R5GNG4</accession>
<dbReference type="EMBL" id="BEYU01000122">
    <property type="protein sequence ID" value="GBG32442.1"/>
    <property type="molecule type" value="Genomic_DNA"/>
</dbReference>
<organism evidence="8 9">
    <name type="scientific">Hondaea fermentalgiana</name>
    <dbReference type="NCBI Taxonomy" id="2315210"/>
    <lineage>
        <taxon>Eukaryota</taxon>
        <taxon>Sar</taxon>
        <taxon>Stramenopiles</taxon>
        <taxon>Bigyra</taxon>
        <taxon>Labyrinthulomycetes</taxon>
        <taxon>Thraustochytrida</taxon>
        <taxon>Thraustochytriidae</taxon>
        <taxon>Hondaea</taxon>
    </lineage>
</organism>
<feature type="domain" description="Succinylglutamate desuccinylase/Aspartoacylase catalytic" evidence="7">
    <location>
        <begin position="40"/>
        <end position="233"/>
    </location>
</feature>
<dbReference type="GO" id="GO:0046872">
    <property type="term" value="F:metal ion binding"/>
    <property type="evidence" value="ECO:0007669"/>
    <property type="project" value="UniProtKB-KW"/>
</dbReference>
<keyword evidence="4 8" id="KW-0378">Hydrolase</keyword>
<protein>
    <submittedName>
        <fullName evidence="8">N-acyl-aromatic-L-amino acid amidohydrolase carboxylate-forming</fullName>
    </submittedName>
</protein>
<keyword evidence="9" id="KW-1185">Reference proteome</keyword>
<keyword evidence="5" id="KW-0862">Zinc</keyword>
<dbReference type="AlphaFoldDB" id="A0A2R5GNG4"/>
<evidence type="ECO:0000313" key="9">
    <source>
        <dbReference type="Proteomes" id="UP000241890"/>
    </source>
</evidence>
<dbReference type="GO" id="GO:0005829">
    <property type="term" value="C:cytosol"/>
    <property type="evidence" value="ECO:0007669"/>
    <property type="project" value="TreeGrafter"/>
</dbReference>
<evidence type="ECO:0000256" key="2">
    <source>
        <dbReference type="ARBA" id="ARBA00006173"/>
    </source>
</evidence>
<evidence type="ECO:0000259" key="7">
    <source>
        <dbReference type="Pfam" id="PF24827"/>
    </source>
</evidence>
<dbReference type="PANTHER" id="PTHR15162:SF7">
    <property type="entry name" value="SUCCINYLGLUTAMATE DESUCCINYLASE"/>
    <property type="match status" value="1"/>
</dbReference>
<gene>
    <name evidence="8" type="ORF">FCC1311_086672</name>
</gene>
<name>A0A2R5GNG4_9STRA</name>
<dbReference type="InterPro" id="IPR016708">
    <property type="entry name" value="Aspartoacylase"/>
</dbReference>
<dbReference type="InterPro" id="IPR055438">
    <property type="entry name" value="AstE_AspA_cat"/>
</dbReference>
<reference evidence="8 9" key="1">
    <citation type="submission" date="2017-12" db="EMBL/GenBank/DDBJ databases">
        <title>Sequencing, de novo assembly and annotation of complete genome of a new Thraustochytrid species, strain FCC1311.</title>
        <authorList>
            <person name="Sedici K."/>
            <person name="Godart F."/>
            <person name="Aiese Cigliano R."/>
            <person name="Sanseverino W."/>
            <person name="Barakat M."/>
            <person name="Ortet P."/>
            <person name="Marechal E."/>
            <person name="Cagnac O."/>
            <person name="Amato A."/>
        </authorList>
    </citation>
    <scope>NUCLEOTIDE SEQUENCE [LARGE SCALE GENOMIC DNA]</scope>
</reference>
<dbReference type="Pfam" id="PF04952">
    <property type="entry name" value="AstE_AspA_hybrid"/>
    <property type="match status" value="1"/>
</dbReference>
<dbReference type="Gene3D" id="2.20.25.160">
    <property type="match status" value="1"/>
</dbReference>
<dbReference type="Pfam" id="PF24827">
    <property type="entry name" value="AstE_AspA_cat"/>
    <property type="match status" value="1"/>
</dbReference>